<protein>
    <recommendedName>
        <fullName evidence="2">DUF4367 domain-containing protein</fullName>
    </recommendedName>
</protein>
<evidence type="ECO:0000313" key="3">
    <source>
        <dbReference type="EMBL" id="KPU46373.1"/>
    </source>
</evidence>
<sequence>MIRDIDNNIDKLIEEALQEEYDSIVCPSKEEAWEQFLINLRKERRKEKLKRLKPLIAAGIIMSVMTGLFISFQEPVLAFADRIIKNIEIFTGNTFTIDKSIGNNEDTGPGLENVTDNNSMVIDAQNKVNFKLLVPGYIPEGYKLSVVDVTEPEIVPETVIFVYYNLNGQDKDNFIQIVQKSLANNTKMSMNININENTEIKRLEINGVEYTIVNYDNEFTKILWDIGNISYKLDVTMDVETALKILKSMK</sequence>
<evidence type="ECO:0000256" key="1">
    <source>
        <dbReference type="SAM" id="Phobius"/>
    </source>
</evidence>
<dbReference type="Proteomes" id="UP000050326">
    <property type="component" value="Unassembled WGS sequence"/>
</dbReference>
<evidence type="ECO:0000259" key="2">
    <source>
        <dbReference type="Pfam" id="PF14285"/>
    </source>
</evidence>
<dbReference type="Pfam" id="PF14285">
    <property type="entry name" value="DUF4367"/>
    <property type="match status" value="1"/>
</dbReference>
<dbReference type="OrthoDB" id="1935981at2"/>
<dbReference type="EMBL" id="LKET01000003">
    <property type="protein sequence ID" value="KPU46373.1"/>
    <property type="molecule type" value="Genomic_DNA"/>
</dbReference>
<reference evidence="3 4" key="1">
    <citation type="submission" date="2015-09" db="EMBL/GenBank/DDBJ databases">
        <title>Genome sequence of Oxobacter pfennigii DSM 3222.</title>
        <authorList>
            <person name="Poehlein A."/>
            <person name="Bengelsdorf F.R."/>
            <person name="Schiel-Bengelsdorf B."/>
            <person name="Duerre P."/>
            <person name="Daniel R."/>
        </authorList>
    </citation>
    <scope>NUCLEOTIDE SEQUENCE [LARGE SCALE GENOMIC DNA]</scope>
    <source>
        <strain evidence="3 4">DSM 3222</strain>
    </source>
</reference>
<dbReference type="STRING" id="36849.OXPF_00150"/>
<comment type="caution">
    <text evidence="3">The sequence shown here is derived from an EMBL/GenBank/DDBJ whole genome shotgun (WGS) entry which is preliminary data.</text>
</comment>
<feature type="domain" description="DUF4367" evidence="2">
    <location>
        <begin position="134"/>
        <end position="249"/>
    </location>
</feature>
<keyword evidence="1" id="KW-0812">Transmembrane</keyword>
<dbReference type="RefSeq" id="WP_054873184.1">
    <property type="nucleotide sequence ID" value="NZ_LKET01000003.1"/>
</dbReference>
<accession>A0A0P8Z2I2</accession>
<keyword evidence="1" id="KW-1133">Transmembrane helix</keyword>
<gene>
    <name evidence="3" type="ORF">OXPF_00150</name>
</gene>
<dbReference type="InterPro" id="IPR025377">
    <property type="entry name" value="DUF4367"/>
</dbReference>
<proteinExistence type="predicted"/>
<dbReference type="AlphaFoldDB" id="A0A0P8Z2I2"/>
<feature type="transmembrane region" description="Helical" evidence="1">
    <location>
        <begin position="52"/>
        <end position="72"/>
    </location>
</feature>
<keyword evidence="1" id="KW-0472">Membrane</keyword>
<keyword evidence="4" id="KW-1185">Reference proteome</keyword>
<name>A0A0P8Z2I2_9CLOT</name>
<evidence type="ECO:0000313" key="4">
    <source>
        <dbReference type="Proteomes" id="UP000050326"/>
    </source>
</evidence>
<organism evidence="3 4">
    <name type="scientific">Oxobacter pfennigii</name>
    <dbReference type="NCBI Taxonomy" id="36849"/>
    <lineage>
        <taxon>Bacteria</taxon>
        <taxon>Bacillati</taxon>
        <taxon>Bacillota</taxon>
        <taxon>Clostridia</taxon>
        <taxon>Eubacteriales</taxon>
        <taxon>Clostridiaceae</taxon>
        <taxon>Oxobacter</taxon>
    </lineage>
</organism>